<dbReference type="PRINTS" id="PR00507">
    <property type="entry name" value="N12N6MTFRASE"/>
</dbReference>
<dbReference type="InterPro" id="IPR054170">
    <property type="entry name" value="RlmL_1st"/>
</dbReference>
<dbReference type="EC" id="2.1.1.173" evidence="6"/>
<dbReference type="Pfam" id="PF22020">
    <property type="entry name" value="RlmL_1st"/>
    <property type="match status" value="1"/>
</dbReference>
<dbReference type="InterPro" id="IPR053943">
    <property type="entry name" value="RlmKL-like_Mtase_CS"/>
</dbReference>
<dbReference type="EMBL" id="CADCWP010000360">
    <property type="protein sequence ID" value="CAA9588398.1"/>
    <property type="molecule type" value="Genomic_DNA"/>
</dbReference>
<dbReference type="AlphaFoldDB" id="A0A6J4VX10"/>
<dbReference type="GO" id="GO:0070043">
    <property type="term" value="F:rRNA (guanine-N7-)-methyltransferase activity"/>
    <property type="evidence" value="ECO:0007669"/>
    <property type="project" value="TreeGrafter"/>
</dbReference>
<feature type="domain" description="Ribosomal RNA large subunit methyltransferase K/L-like methyltransferase" evidence="3">
    <location>
        <begin position="207"/>
        <end position="387"/>
    </location>
</feature>
<gene>
    <name evidence="6" type="ORF">AVDCRST_MAG86-4100</name>
</gene>
<organism evidence="6">
    <name type="scientific">uncultured Truepera sp</name>
    <dbReference type="NCBI Taxonomy" id="543023"/>
    <lineage>
        <taxon>Bacteria</taxon>
        <taxon>Thermotogati</taxon>
        <taxon>Deinococcota</taxon>
        <taxon>Deinococci</taxon>
        <taxon>Trueperales</taxon>
        <taxon>Trueperaceae</taxon>
        <taxon>Truepera</taxon>
        <taxon>environmental samples</taxon>
    </lineage>
</organism>
<dbReference type="PANTHER" id="PTHR47313:SF1">
    <property type="entry name" value="RIBOSOMAL RNA LARGE SUBUNIT METHYLTRANSFERASE K_L"/>
    <property type="match status" value="1"/>
</dbReference>
<dbReference type="GO" id="GO:0003723">
    <property type="term" value="F:RNA binding"/>
    <property type="evidence" value="ECO:0007669"/>
    <property type="project" value="InterPro"/>
</dbReference>
<dbReference type="InterPro" id="IPR000241">
    <property type="entry name" value="RlmKL-like_Mtase"/>
</dbReference>
<feature type="domain" description="THUMP" evidence="4">
    <location>
        <begin position="117"/>
        <end position="198"/>
    </location>
</feature>
<dbReference type="InterPro" id="IPR004114">
    <property type="entry name" value="THUMP_dom"/>
</dbReference>
<evidence type="ECO:0000259" key="3">
    <source>
        <dbReference type="Pfam" id="PF01170"/>
    </source>
</evidence>
<evidence type="ECO:0000313" key="6">
    <source>
        <dbReference type="EMBL" id="CAA9588398.1"/>
    </source>
</evidence>
<dbReference type="CDD" id="cd11715">
    <property type="entry name" value="THUMP_AdoMetMT"/>
    <property type="match status" value="1"/>
</dbReference>
<dbReference type="GO" id="GO:0052915">
    <property type="term" value="F:23S rRNA (guanine(2445)-N(2))-methyltransferase activity"/>
    <property type="evidence" value="ECO:0007669"/>
    <property type="project" value="UniProtKB-EC"/>
</dbReference>
<evidence type="ECO:0000256" key="1">
    <source>
        <dbReference type="ARBA" id="ARBA00022603"/>
    </source>
</evidence>
<dbReference type="InterPro" id="IPR002052">
    <property type="entry name" value="DNA_methylase_N6_adenine_CS"/>
</dbReference>
<feature type="domain" description="RlmL ferredoxin-like" evidence="5">
    <location>
        <begin position="50"/>
        <end position="105"/>
    </location>
</feature>
<dbReference type="PROSITE" id="PS00092">
    <property type="entry name" value="N6_MTASE"/>
    <property type="match status" value="1"/>
</dbReference>
<dbReference type="Pfam" id="PF02926">
    <property type="entry name" value="THUMP"/>
    <property type="match status" value="1"/>
</dbReference>
<reference evidence="6" key="1">
    <citation type="submission" date="2020-02" db="EMBL/GenBank/DDBJ databases">
        <authorList>
            <person name="Meier V. D."/>
        </authorList>
    </citation>
    <scope>NUCLEOTIDE SEQUENCE</scope>
    <source>
        <strain evidence="6">AVDCRST_MAG86</strain>
    </source>
</reference>
<accession>A0A6J4VX10</accession>
<keyword evidence="1 6" id="KW-0489">Methyltransferase</keyword>
<dbReference type="SUPFAM" id="SSF53335">
    <property type="entry name" value="S-adenosyl-L-methionine-dependent methyltransferases"/>
    <property type="match status" value="1"/>
</dbReference>
<proteinExistence type="predicted"/>
<dbReference type="Gene3D" id="3.40.50.150">
    <property type="entry name" value="Vaccinia Virus protein VP39"/>
    <property type="match status" value="1"/>
</dbReference>
<sequence length="415" mass="45660">MSAADTRHHSGNLEGLASTAQNRVEGVDVLTPRALERRLKRYVYRATHDFLAVGAPGFEAVLLGEVRELPNVTEAKVVRGGVEFRGPLETIYHANLRLSTAHRVLWRVAEFLAQSYPMLFNKAQKVAWERVLGFTETVRFSVSSRGSRLHHQPKIAQTIFSAAVAALSPLGLHPRVSDDAVLNVHVRLFQDRCTLSLDTSGEHLHRRGYRTHVGDAPLRETLAAAILKTVGYKTFDLIVDPMCGSGTFLLEAARGLRGVPPGAQRSFAFEQFPSFQEAVWNRLKWGAEARIHAANTTLLGFDLDPHTLTAARRNAERAGVADAVRFDTADALTLPYTSIRAGRNALLVCNPPYGRRLGDVNAHRLYAELSAALRSSPGWTFAILAPEPAWLELPTSARLEFQNGGLRVALLLGQT</sequence>
<dbReference type="PROSITE" id="PS01261">
    <property type="entry name" value="UPF0020"/>
    <property type="match status" value="1"/>
</dbReference>
<keyword evidence="2 6" id="KW-0808">Transferase</keyword>
<dbReference type="Pfam" id="PF01170">
    <property type="entry name" value="UPF0020"/>
    <property type="match status" value="1"/>
</dbReference>
<evidence type="ECO:0000259" key="4">
    <source>
        <dbReference type="Pfam" id="PF02926"/>
    </source>
</evidence>
<dbReference type="InterPro" id="IPR029063">
    <property type="entry name" value="SAM-dependent_MTases_sf"/>
</dbReference>
<dbReference type="PANTHER" id="PTHR47313">
    <property type="entry name" value="RIBOSOMAL RNA LARGE SUBUNIT METHYLTRANSFERASE K/L"/>
    <property type="match status" value="1"/>
</dbReference>
<dbReference type="Gene3D" id="3.30.2130.30">
    <property type="match status" value="1"/>
</dbReference>
<evidence type="ECO:0000256" key="2">
    <source>
        <dbReference type="ARBA" id="ARBA00022679"/>
    </source>
</evidence>
<protein>
    <submittedName>
        <fullName evidence="6">23S rRNA (Guanine(2445)-N(2))-methyltransferase</fullName>
        <ecNumber evidence="6">2.1.1.173</ecNumber>
    </submittedName>
</protein>
<evidence type="ECO:0000259" key="5">
    <source>
        <dbReference type="Pfam" id="PF22020"/>
    </source>
</evidence>
<name>A0A6J4VX10_9DEIN</name>